<organism evidence="1">
    <name type="scientific">marine sediment metagenome</name>
    <dbReference type="NCBI Taxonomy" id="412755"/>
    <lineage>
        <taxon>unclassified sequences</taxon>
        <taxon>metagenomes</taxon>
        <taxon>ecological metagenomes</taxon>
    </lineage>
</organism>
<name>X0XF66_9ZZZZ</name>
<accession>X0XF66</accession>
<dbReference type="AlphaFoldDB" id="X0XF66"/>
<comment type="caution">
    <text evidence="1">The sequence shown here is derived from an EMBL/GenBank/DDBJ whole genome shotgun (WGS) entry which is preliminary data.</text>
</comment>
<feature type="non-terminal residue" evidence="1">
    <location>
        <position position="1"/>
    </location>
</feature>
<dbReference type="EMBL" id="BARS01048204">
    <property type="protein sequence ID" value="GAG34027.1"/>
    <property type="molecule type" value="Genomic_DNA"/>
</dbReference>
<protein>
    <submittedName>
        <fullName evidence="1">Uncharacterized protein</fullName>
    </submittedName>
</protein>
<reference evidence="1" key="1">
    <citation type="journal article" date="2014" name="Front. Microbiol.">
        <title>High frequency of phylogenetically diverse reductive dehalogenase-homologous genes in deep subseafloor sedimentary metagenomes.</title>
        <authorList>
            <person name="Kawai M."/>
            <person name="Futagami T."/>
            <person name="Toyoda A."/>
            <person name="Takaki Y."/>
            <person name="Nishi S."/>
            <person name="Hori S."/>
            <person name="Arai W."/>
            <person name="Tsubouchi T."/>
            <person name="Morono Y."/>
            <person name="Uchiyama I."/>
            <person name="Ito T."/>
            <person name="Fujiyama A."/>
            <person name="Inagaki F."/>
            <person name="Takami H."/>
        </authorList>
    </citation>
    <scope>NUCLEOTIDE SEQUENCE</scope>
    <source>
        <strain evidence="1">Expedition CK06-06</strain>
    </source>
</reference>
<sequence length="199" mass="21902">SAYWPTNGLIYTKQSVGGVTQPATRLVDGNKLKAGLTVVSENPLYTQGDYNSVQKKPAAVICDAYNILSNSWDDGSSTLGINDRVASNTTINVSFITGNTTTGEDGNNYNGGLENLPRFLENWTNKSLKFRGSMVDLWESQQAKGKWSYGSYYTAPNRDWGFDTDLLDPNKLPPGTPMVNIVVKKQWVQLDGPPEPEED</sequence>
<evidence type="ECO:0000313" key="1">
    <source>
        <dbReference type="EMBL" id="GAG34027.1"/>
    </source>
</evidence>
<proteinExistence type="predicted"/>
<gene>
    <name evidence="1" type="ORF">S01H1_72297</name>
</gene>